<reference evidence="4" key="1">
    <citation type="journal article" date="2020" name="Stud. Mycol.">
        <title>101 Dothideomycetes genomes: a test case for predicting lifestyles and emergence of pathogens.</title>
        <authorList>
            <person name="Haridas S."/>
            <person name="Albert R."/>
            <person name="Binder M."/>
            <person name="Bloem J."/>
            <person name="Labutti K."/>
            <person name="Salamov A."/>
            <person name="Andreopoulos B."/>
            <person name="Baker S."/>
            <person name="Barry K."/>
            <person name="Bills G."/>
            <person name="Bluhm B."/>
            <person name="Cannon C."/>
            <person name="Castanera R."/>
            <person name="Culley D."/>
            <person name="Daum C."/>
            <person name="Ezra D."/>
            <person name="Gonzalez J."/>
            <person name="Henrissat B."/>
            <person name="Kuo A."/>
            <person name="Liang C."/>
            <person name="Lipzen A."/>
            <person name="Lutzoni F."/>
            <person name="Magnuson J."/>
            <person name="Mondo S."/>
            <person name="Nolan M."/>
            <person name="Ohm R."/>
            <person name="Pangilinan J."/>
            <person name="Park H.-J."/>
            <person name="Ramirez L."/>
            <person name="Alfaro M."/>
            <person name="Sun H."/>
            <person name="Tritt A."/>
            <person name="Yoshinaga Y."/>
            <person name="Zwiers L.-H."/>
            <person name="Turgeon B."/>
            <person name="Goodwin S."/>
            <person name="Spatafora J."/>
            <person name="Crous P."/>
            <person name="Grigoriev I."/>
        </authorList>
    </citation>
    <scope>NUCLEOTIDE SEQUENCE</scope>
    <source>
        <strain evidence="4">CBS 113389</strain>
    </source>
</reference>
<dbReference type="GO" id="GO:0005743">
    <property type="term" value="C:mitochondrial inner membrane"/>
    <property type="evidence" value="ECO:0007669"/>
    <property type="project" value="InterPro"/>
</dbReference>
<gene>
    <name evidence="4" type="ORF">BDY17DRAFT_300352</name>
</gene>
<dbReference type="OrthoDB" id="19619at2759"/>
<organism evidence="4 5">
    <name type="scientific">Neohortaea acidophila</name>
    <dbReference type="NCBI Taxonomy" id="245834"/>
    <lineage>
        <taxon>Eukaryota</taxon>
        <taxon>Fungi</taxon>
        <taxon>Dikarya</taxon>
        <taxon>Ascomycota</taxon>
        <taxon>Pezizomycotina</taxon>
        <taxon>Dothideomycetes</taxon>
        <taxon>Dothideomycetidae</taxon>
        <taxon>Mycosphaerellales</taxon>
        <taxon>Teratosphaeriaceae</taxon>
        <taxon>Neohortaea</taxon>
    </lineage>
</organism>
<sequence length="376" mass="42708">MSASRGKGPQLLGQHTLSRLRICPTTARRRPALDDMRCLNAHSPLLPRTSQHPLSTSAQWQAAAAAPAKQKSGLALQMEKQKEKMLREGNLPEDMGLIPGTFIMPRSKNRPSWTSNYKDRLKLEKARATTRFTDLGGAFFYRWLHVRPRPRLNLRQIPDAAVDLHNKVYTQLAKGNLEPVQNFVVPGFLGSLRARIAQRQSGTSLRWVLHEHKTKPKLASFRVAMFPPGTGETNKQRKGAIQAVVRLHTLQSLQHVRLRPTRKGQPPEEVLVDAQGKELPLSEQAEAEARKNAKELVEYIVLQKLIRNSREGAWKVWGTTDETTLDKVKQLEAKANQSALPLPRVRQGWRFLDYLGISRLWNRIRARRKVSKEEAV</sequence>
<dbReference type="InterPro" id="IPR051975">
    <property type="entry name" value="mtLSU_mL45"/>
</dbReference>
<dbReference type="Gene3D" id="3.10.450.240">
    <property type="match status" value="1"/>
</dbReference>
<keyword evidence="3" id="KW-0496">Mitochondrion</keyword>
<evidence type="ECO:0000256" key="3">
    <source>
        <dbReference type="ARBA" id="ARBA00023128"/>
    </source>
</evidence>
<dbReference type="InterPro" id="IPR024621">
    <property type="entry name" value="Mba1"/>
</dbReference>
<dbReference type="GO" id="GO:0032979">
    <property type="term" value="P:protein insertion into mitochondrial inner membrane from matrix"/>
    <property type="evidence" value="ECO:0007669"/>
    <property type="project" value="InterPro"/>
</dbReference>
<evidence type="ECO:0000256" key="2">
    <source>
        <dbReference type="ARBA" id="ARBA00022946"/>
    </source>
</evidence>
<accession>A0A6A6PRP4</accession>
<dbReference type="Pfam" id="PF07961">
    <property type="entry name" value="MBA1"/>
    <property type="match status" value="1"/>
</dbReference>
<evidence type="ECO:0000256" key="1">
    <source>
        <dbReference type="ARBA" id="ARBA00004173"/>
    </source>
</evidence>
<dbReference type="EMBL" id="MU001637">
    <property type="protein sequence ID" value="KAF2482133.1"/>
    <property type="molecule type" value="Genomic_DNA"/>
</dbReference>
<dbReference type="PANTHER" id="PTHR28554:SF1">
    <property type="entry name" value="LARGE RIBOSOMAL SUBUNIT PROTEIN ML45"/>
    <property type="match status" value="1"/>
</dbReference>
<name>A0A6A6PRP4_9PEZI</name>
<dbReference type="RefSeq" id="XP_033588703.1">
    <property type="nucleotide sequence ID" value="XM_033734045.1"/>
</dbReference>
<dbReference type="GeneID" id="54475047"/>
<keyword evidence="2" id="KW-0809">Transit peptide</keyword>
<comment type="subcellular location">
    <subcellularLocation>
        <location evidence="1">Mitochondrion</location>
    </subcellularLocation>
</comment>
<dbReference type="Proteomes" id="UP000799767">
    <property type="component" value="Unassembled WGS sequence"/>
</dbReference>
<keyword evidence="5" id="KW-1185">Reference proteome</keyword>
<dbReference type="PANTHER" id="PTHR28554">
    <property type="entry name" value="39S RIBOSOMAL PROTEIN L45, MITOCHONDRIAL"/>
    <property type="match status" value="1"/>
</dbReference>
<protein>
    <submittedName>
        <fullName evidence="4">Uncharacterized protein</fullName>
    </submittedName>
</protein>
<dbReference type="AlphaFoldDB" id="A0A6A6PRP4"/>
<proteinExistence type="predicted"/>
<evidence type="ECO:0000313" key="5">
    <source>
        <dbReference type="Proteomes" id="UP000799767"/>
    </source>
</evidence>
<evidence type="ECO:0000313" key="4">
    <source>
        <dbReference type="EMBL" id="KAF2482133.1"/>
    </source>
</evidence>